<dbReference type="InterPro" id="IPR035990">
    <property type="entry name" value="TIM_sf"/>
</dbReference>
<comment type="similarity">
    <text evidence="3 5">Belongs to the triosephosphate isomerase family.</text>
</comment>
<dbReference type="GO" id="GO:0006094">
    <property type="term" value="P:gluconeogenesis"/>
    <property type="evidence" value="ECO:0007669"/>
    <property type="project" value="UniProtKB-UniPathway"/>
</dbReference>
<reference evidence="7 8" key="1">
    <citation type="submission" date="2019-03" db="EMBL/GenBank/DDBJ databases">
        <title>The complete genome sequence of Neokomagataea sp. Jb2 NBRC113641.</title>
        <authorList>
            <person name="Chua K.-O."/>
            <person name="Chan K.-G."/>
            <person name="See-Too W.-S."/>
        </authorList>
    </citation>
    <scope>NUCLEOTIDE SEQUENCE [LARGE SCALE GENOMIC DNA]</scope>
    <source>
        <strain evidence="7 8">Jb2</strain>
    </source>
</reference>
<accession>A0A506UQI7</accession>
<dbReference type="EMBL" id="SORZ01000001">
    <property type="protein sequence ID" value="TPW35559.1"/>
    <property type="molecule type" value="Genomic_DNA"/>
</dbReference>
<comment type="catalytic activity">
    <reaction evidence="1">
        <text>L-erythrulose 1-phosphate = D-erythrulose 4-phosphate</text>
        <dbReference type="Rhea" id="RHEA:49588"/>
        <dbReference type="ChEBI" id="CHEBI:58002"/>
        <dbReference type="ChEBI" id="CHEBI:90796"/>
        <dbReference type="EC" id="5.3.1.33"/>
    </reaction>
</comment>
<dbReference type="Pfam" id="PF00121">
    <property type="entry name" value="TIM"/>
    <property type="match status" value="1"/>
</dbReference>
<dbReference type="GO" id="GO:0019563">
    <property type="term" value="P:glycerol catabolic process"/>
    <property type="evidence" value="ECO:0007669"/>
    <property type="project" value="TreeGrafter"/>
</dbReference>
<keyword evidence="8" id="KW-1185">Reference proteome</keyword>
<comment type="pathway">
    <text evidence="2">Carbohydrate metabolism; erythritol degradation.</text>
</comment>
<dbReference type="AlphaFoldDB" id="A0A506UQI7"/>
<comment type="pathway">
    <text evidence="5">Carbohydrate degradation; glycolysis; D-glyceraldehyde 3-phosphate from glycerone phosphate: step 1/1.</text>
</comment>
<dbReference type="RefSeq" id="WP_165600057.1">
    <property type="nucleotide sequence ID" value="NZ_SORZ01000001.1"/>
</dbReference>
<keyword evidence="5" id="KW-0312">Gluconeogenesis</keyword>
<dbReference type="UniPathway" id="UPA00109">
    <property type="reaction ID" value="UER00189"/>
</dbReference>
<gene>
    <name evidence="7" type="primary">tpiA</name>
    <name evidence="7" type="ORF">E3202_00860</name>
</gene>
<dbReference type="PROSITE" id="PS00171">
    <property type="entry name" value="TIM_1"/>
    <property type="match status" value="1"/>
</dbReference>
<organism evidence="7 8">
    <name type="scientific">Oecophyllibacter saccharovorans</name>
    <dbReference type="NCBI Taxonomy" id="2558360"/>
    <lineage>
        <taxon>Bacteria</taxon>
        <taxon>Pseudomonadati</taxon>
        <taxon>Pseudomonadota</taxon>
        <taxon>Alphaproteobacteria</taxon>
        <taxon>Acetobacterales</taxon>
        <taxon>Acetobacteraceae</taxon>
        <taxon>Oecophyllibacter</taxon>
    </lineage>
</organism>
<dbReference type="SUPFAM" id="SSF51351">
    <property type="entry name" value="Triosephosphate isomerase (TIM)"/>
    <property type="match status" value="1"/>
</dbReference>
<evidence type="ECO:0000313" key="7">
    <source>
        <dbReference type="EMBL" id="TPW35559.1"/>
    </source>
</evidence>
<comment type="subcellular location">
    <subcellularLocation>
        <location evidence="5">Cytoplasm</location>
    </subcellularLocation>
</comment>
<keyword evidence="5" id="KW-0963">Cytoplasm</keyword>
<evidence type="ECO:0000256" key="1">
    <source>
        <dbReference type="ARBA" id="ARBA00000148"/>
    </source>
</evidence>
<comment type="catalytic activity">
    <reaction evidence="5">
        <text>D-glyceraldehyde 3-phosphate = dihydroxyacetone phosphate</text>
        <dbReference type="Rhea" id="RHEA:18585"/>
        <dbReference type="ChEBI" id="CHEBI:57642"/>
        <dbReference type="ChEBI" id="CHEBI:59776"/>
        <dbReference type="EC" id="5.3.1.1"/>
    </reaction>
</comment>
<name>A0A506UQI7_9PROT</name>
<dbReference type="UniPathway" id="UPA01066"/>
<evidence type="ECO:0000256" key="2">
    <source>
        <dbReference type="ARBA" id="ARBA00004939"/>
    </source>
</evidence>
<keyword evidence="5" id="KW-0324">Glycolysis</keyword>
<dbReference type="NCBIfam" id="TIGR00419">
    <property type="entry name" value="tim"/>
    <property type="match status" value="1"/>
</dbReference>
<evidence type="ECO:0000256" key="6">
    <source>
        <dbReference type="SAM" id="MobiDB-lite"/>
    </source>
</evidence>
<dbReference type="PANTHER" id="PTHR21139:SF42">
    <property type="entry name" value="TRIOSEPHOSPHATE ISOMERASE"/>
    <property type="match status" value="1"/>
</dbReference>
<proteinExistence type="inferred from homology"/>
<dbReference type="InterPro" id="IPR000652">
    <property type="entry name" value="Triosephosphate_isomerase"/>
</dbReference>
<dbReference type="Proteomes" id="UP000315037">
    <property type="component" value="Unassembled WGS sequence"/>
</dbReference>
<dbReference type="Gene3D" id="3.20.20.70">
    <property type="entry name" value="Aldolase class I"/>
    <property type="match status" value="1"/>
</dbReference>
<protein>
    <recommendedName>
        <fullName evidence="5">Triosephosphate isomerase</fullName>
        <ecNumber evidence="5">5.3.1.1</ecNumber>
    </recommendedName>
</protein>
<feature type="region of interest" description="Disordered" evidence="6">
    <location>
        <begin position="258"/>
        <end position="300"/>
    </location>
</feature>
<evidence type="ECO:0000313" key="8">
    <source>
        <dbReference type="Proteomes" id="UP000315037"/>
    </source>
</evidence>
<dbReference type="InterPro" id="IPR020861">
    <property type="entry name" value="Triosephosphate_isomerase_AS"/>
</dbReference>
<dbReference type="GO" id="GO:0004807">
    <property type="term" value="F:triose-phosphate isomerase activity"/>
    <property type="evidence" value="ECO:0007669"/>
    <property type="project" value="UniProtKB-UniRule"/>
</dbReference>
<keyword evidence="4 5" id="KW-0413">Isomerase</keyword>
<dbReference type="CDD" id="cd00311">
    <property type="entry name" value="TIM"/>
    <property type="match status" value="1"/>
</dbReference>
<dbReference type="GO" id="GO:0046166">
    <property type="term" value="P:glyceraldehyde-3-phosphate biosynthetic process"/>
    <property type="evidence" value="ECO:0007669"/>
    <property type="project" value="TreeGrafter"/>
</dbReference>
<dbReference type="GO" id="GO:0006096">
    <property type="term" value="P:glycolytic process"/>
    <property type="evidence" value="ECO:0007669"/>
    <property type="project" value="UniProtKB-UniRule"/>
</dbReference>
<comment type="pathway">
    <text evidence="5">Carbohydrate biosynthesis; gluconeogenesis.</text>
</comment>
<dbReference type="UniPathway" id="UPA00138"/>
<evidence type="ECO:0000256" key="4">
    <source>
        <dbReference type="ARBA" id="ARBA00023235"/>
    </source>
</evidence>
<sequence>MSTVSKYVIGNWKMQARYDQGIQLARDIASGLASLPPLPVQTVICPSYTQLHGVHTVLEKDRLTPQQLALGAQDCYPTPSGPFTGDISAQMLADLGVKYVILGHSERRQNHQETDAIVRQKVKAATAAGLVPVVCVGEHLTERNEGRAASVLAQQIEGSLTRDFKGLLAYEPVWAIGSGVMPSRKELVHKIRLIQALLPMHLMADDVDTPILYGGSVTSAQALPILSVPGLGGVLVGSASLQAKSFLEIIKAAATVAEREASGKPLPKRFPPSPAKNPTSAKNKDKAASQPATGKGAPSN</sequence>
<comment type="subunit">
    <text evidence="5">Homodimer.</text>
</comment>
<evidence type="ECO:0000256" key="5">
    <source>
        <dbReference type="RuleBase" id="RU363013"/>
    </source>
</evidence>
<dbReference type="PROSITE" id="PS51440">
    <property type="entry name" value="TIM_2"/>
    <property type="match status" value="1"/>
</dbReference>
<dbReference type="EC" id="5.3.1.1" evidence="5"/>
<evidence type="ECO:0000256" key="3">
    <source>
        <dbReference type="ARBA" id="ARBA00007422"/>
    </source>
</evidence>
<dbReference type="GO" id="GO:0005829">
    <property type="term" value="C:cytosol"/>
    <property type="evidence" value="ECO:0007669"/>
    <property type="project" value="TreeGrafter"/>
</dbReference>
<dbReference type="PANTHER" id="PTHR21139">
    <property type="entry name" value="TRIOSEPHOSPHATE ISOMERASE"/>
    <property type="match status" value="1"/>
</dbReference>
<dbReference type="InterPro" id="IPR013785">
    <property type="entry name" value="Aldolase_TIM"/>
</dbReference>
<comment type="caution">
    <text evidence="7">The sequence shown here is derived from an EMBL/GenBank/DDBJ whole genome shotgun (WGS) entry which is preliminary data.</text>
</comment>